<comment type="caution">
    <text evidence="2">The sequence shown here is derived from an EMBL/GenBank/DDBJ whole genome shotgun (WGS) entry which is preliminary data.</text>
</comment>
<feature type="transmembrane region" description="Helical" evidence="1">
    <location>
        <begin position="113"/>
        <end position="131"/>
    </location>
</feature>
<dbReference type="GO" id="GO:0005886">
    <property type="term" value="C:plasma membrane"/>
    <property type="evidence" value="ECO:0007669"/>
    <property type="project" value="TreeGrafter"/>
</dbReference>
<evidence type="ECO:0000256" key="1">
    <source>
        <dbReference type="SAM" id="Phobius"/>
    </source>
</evidence>
<dbReference type="Proteomes" id="UP001162318">
    <property type="component" value="Unassembled WGS sequence"/>
</dbReference>
<gene>
    <name evidence="2" type="ORF">N5J77_06130</name>
</gene>
<evidence type="ECO:0000313" key="3">
    <source>
        <dbReference type="Proteomes" id="UP001162318"/>
    </source>
</evidence>
<evidence type="ECO:0000313" key="2">
    <source>
        <dbReference type="EMBL" id="MDH2130696.1"/>
    </source>
</evidence>
<keyword evidence="1" id="KW-0472">Membrane</keyword>
<protein>
    <submittedName>
        <fullName evidence="2">YbaN family protein</fullName>
    </submittedName>
</protein>
<dbReference type="InterPro" id="IPR007401">
    <property type="entry name" value="DUF454"/>
</dbReference>
<dbReference type="PIRSF" id="PIRSF016789">
    <property type="entry name" value="DUF454"/>
    <property type="match status" value="1"/>
</dbReference>
<organism evidence="2 3">
    <name type="scientific">Sphingobium yanoikuyae</name>
    <name type="common">Sphingomonas yanoikuyae</name>
    <dbReference type="NCBI Taxonomy" id="13690"/>
    <lineage>
        <taxon>Bacteria</taxon>
        <taxon>Pseudomonadati</taxon>
        <taxon>Pseudomonadota</taxon>
        <taxon>Alphaproteobacteria</taxon>
        <taxon>Sphingomonadales</taxon>
        <taxon>Sphingomonadaceae</taxon>
        <taxon>Sphingobium</taxon>
    </lineage>
</organism>
<feature type="transmembrane region" description="Helical" evidence="1">
    <location>
        <begin position="21"/>
        <end position="42"/>
    </location>
</feature>
<dbReference type="EMBL" id="JAOCKX010000006">
    <property type="protein sequence ID" value="MDH2130696.1"/>
    <property type="molecule type" value="Genomic_DNA"/>
</dbReference>
<feature type="transmembrane region" description="Helical" evidence="1">
    <location>
        <begin position="89"/>
        <end position="107"/>
    </location>
</feature>
<accession>A0AA43B6W4</accession>
<dbReference type="PANTHER" id="PTHR35813:SF1">
    <property type="entry name" value="INNER MEMBRANE PROTEIN YBAN"/>
    <property type="match status" value="1"/>
</dbReference>
<dbReference type="AlphaFoldDB" id="A0AA43B6W4"/>
<dbReference type="Pfam" id="PF04304">
    <property type="entry name" value="DUF454"/>
    <property type="match status" value="1"/>
</dbReference>
<name>A0AA43B6W4_SPHYA</name>
<sequence length="140" mass="15580">MRVLAEASQAGLLQRGRAARAGWLVLGVMLVAIGFVGIFVPLLPTTDFLLLALPCFARSSPQLEAWLLNHPRYGPSLRAWRTDRAVPRHAKIAACIGMALGYGLFWFHLRPGIFLSCAVVAFMLFWAIWIVRRPEPGVLR</sequence>
<proteinExistence type="predicted"/>
<reference evidence="2" key="1">
    <citation type="submission" date="2022-09" db="EMBL/GenBank/DDBJ databases">
        <title>Intensive care unit water sources are persistently colonized with multi-drug resistant bacteria and are the site of extensive horizontal gene transfer of antibiotic resistance genes.</title>
        <authorList>
            <person name="Diorio-Toth L."/>
        </authorList>
    </citation>
    <scope>NUCLEOTIDE SEQUENCE</scope>
    <source>
        <strain evidence="2">GD03659</strain>
    </source>
</reference>
<keyword evidence="1" id="KW-0812">Transmembrane</keyword>
<dbReference type="PANTHER" id="PTHR35813">
    <property type="entry name" value="INNER MEMBRANE PROTEIN YBAN"/>
    <property type="match status" value="1"/>
</dbReference>
<keyword evidence="1" id="KW-1133">Transmembrane helix</keyword>